<reference evidence="2 3" key="1">
    <citation type="journal article" date="2019" name="Int. J. Syst. Evol. Microbiol.">
        <title>The Global Catalogue of Microorganisms (GCM) 10K type strain sequencing project: providing services to taxonomists for standard genome sequencing and annotation.</title>
        <authorList>
            <consortium name="The Broad Institute Genomics Platform"/>
            <consortium name="The Broad Institute Genome Sequencing Center for Infectious Disease"/>
            <person name="Wu L."/>
            <person name="Ma J."/>
        </authorList>
    </citation>
    <scope>NUCLEOTIDE SEQUENCE [LARGE SCALE GENOMIC DNA]</scope>
    <source>
        <strain evidence="2 3">JCM 10977</strain>
    </source>
</reference>
<dbReference type="InterPro" id="IPR052200">
    <property type="entry name" value="Protoporphyrinogen_IX_DH"/>
</dbReference>
<protein>
    <submittedName>
        <fullName evidence="2">Flavodoxin domain-containing protein</fullName>
    </submittedName>
</protein>
<dbReference type="SUPFAM" id="SSF52218">
    <property type="entry name" value="Flavoproteins"/>
    <property type="match status" value="1"/>
</dbReference>
<dbReference type="Gene3D" id="3.40.50.360">
    <property type="match status" value="1"/>
</dbReference>
<dbReference type="PANTHER" id="PTHR38030:SF2">
    <property type="entry name" value="PROTOPORPHYRINOGEN IX DEHYDROGENASE [QUINONE]"/>
    <property type="match status" value="1"/>
</dbReference>
<evidence type="ECO:0000313" key="2">
    <source>
        <dbReference type="EMBL" id="GAA0927869.1"/>
    </source>
</evidence>
<feature type="domain" description="Flavodoxin-like" evidence="1">
    <location>
        <begin position="5"/>
        <end position="159"/>
    </location>
</feature>
<evidence type="ECO:0000313" key="3">
    <source>
        <dbReference type="Proteomes" id="UP001500542"/>
    </source>
</evidence>
<accession>A0ABN1PHZ0</accession>
<dbReference type="PANTHER" id="PTHR38030">
    <property type="entry name" value="PROTOPORPHYRINOGEN IX DEHYDROGENASE [MENAQUINONE]"/>
    <property type="match status" value="1"/>
</dbReference>
<evidence type="ECO:0000259" key="1">
    <source>
        <dbReference type="PROSITE" id="PS50902"/>
    </source>
</evidence>
<name>A0ABN1PHZ0_9ACTN</name>
<dbReference type="Proteomes" id="UP001500542">
    <property type="component" value="Unassembled WGS sequence"/>
</dbReference>
<dbReference type="Pfam" id="PF12724">
    <property type="entry name" value="Flavodoxin_5"/>
    <property type="match status" value="1"/>
</dbReference>
<keyword evidence="3" id="KW-1185">Reference proteome</keyword>
<dbReference type="PROSITE" id="PS50902">
    <property type="entry name" value="FLAVODOXIN_LIKE"/>
    <property type="match status" value="1"/>
</dbReference>
<gene>
    <name evidence="2" type="ORF">GCM10009554_09060</name>
</gene>
<dbReference type="InterPro" id="IPR008254">
    <property type="entry name" value="Flavodoxin/NO_synth"/>
</dbReference>
<dbReference type="RefSeq" id="WP_343965064.1">
    <property type="nucleotide sequence ID" value="NZ_BAAAHK010000003.1"/>
</dbReference>
<sequence length="182" mass="19938">MSRKVLVAYATKMGATAGIAEAIGAELRNHGHQVDVREVGQVSTIGWYDAVVLGSAVYAHRWRPEAVTFLRHHTKELGNRQVWLFHSGPVGPASDQTQLMPRKVQRLARRIGATPAMTFAGKLTTETAEGFLATRMARTELAGDFRDWELITAWAKDVAAAISSGDVSSWHRAETEGQEAAR</sequence>
<dbReference type="EMBL" id="BAAAHK010000003">
    <property type="protein sequence ID" value="GAA0927869.1"/>
    <property type="molecule type" value="Genomic_DNA"/>
</dbReference>
<organism evidence="2 3">
    <name type="scientific">Kribbella koreensis</name>
    <dbReference type="NCBI Taxonomy" id="57909"/>
    <lineage>
        <taxon>Bacteria</taxon>
        <taxon>Bacillati</taxon>
        <taxon>Actinomycetota</taxon>
        <taxon>Actinomycetes</taxon>
        <taxon>Propionibacteriales</taxon>
        <taxon>Kribbellaceae</taxon>
        <taxon>Kribbella</taxon>
    </lineage>
</organism>
<comment type="caution">
    <text evidence="2">The sequence shown here is derived from an EMBL/GenBank/DDBJ whole genome shotgun (WGS) entry which is preliminary data.</text>
</comment>
<dbReference type="InterPro" id="IPR026816">
    <property type="entry name" value="Flavodoxin_dom"/>
</dbReference>
<proteinExistence type="predicted"/>
<dbReference type="InterPro" id="IPR029039">
    <property type="entry name" value="Flavoprotein-like_sf"/>
</dbReference>